<evidence type="ECO:0000256" key="1">
    <source>
        <dbReference type="SAM" id="MobiDB-lite"/>
    </source>
</evidence>
<feature type="signal peptide" evidence="2">
    <location>
        <begin position="1"/>
        <end position="21"/>
    </location>
</feature>
<accession>A0ABU8ITS3</accession>
<feature type="chain" id="PRO_5046985114" evidence="2">
    <location>
        <begin position="22"/>
        <end position="92"/>
    </location>
</feature>
<feature type="compositionally biased region" description="Low complexity" evidence="1">
    <location>
        <begin position="26"/>
        <end position="35"/>
    </location>
</feature>
<name>A0ABU8ITS3_9BURK</name>
<protein>
    <submittedName>
        <fullName evidence="3">DUF4148 domain-containing protein</fullName>
    </submittedName>
</protein>
<feature type="region of interest" description="Disordered" evidence="1">
    <location>
        <begin position="26"/>
        <end position="61"/>
    </location>
</feature>
<feature type="compositionally biased region" description="Low complexity" evidence="1">
    <location>
        <begin position="42"/>
        <end position="52"/>
    </location>
</feature>
<dbReference type="Proteomes" id="UP001386437">
    <property type="component" value="Unassembled WGS sequence"/>
</dbReference>
<keyword evidence="2" id="KW-0732">Signal</keyword>
<dbReference type="EMBL" id="JACFYJ010000027">
    <property type="protein sequence ID" value="MEI5999005.1"/>
    <property type="molecule type" value="Genomic_DNA"/>
</dbReference>
<organism evidence="3 4">
    <name type="scientific">Paraburkholderia bengalensis</name>
    <dbReference type="NCBI Taxonomy" id="2747562"/>
    <lineage>
        <taxon>Bacteria</taxon>
        <taxon>Pseudomonadati</taxon>
        <taxon>Pseudomonadota</taxon>
        <taxon>Betaproteobacteria</taxon>
        <taxon>Burkholderiales</taxon>
        <taxon>Burkholderiaceae</taxon>
        <taxon>Paraburkholderia</taxon>
    </lineage>
</organism>
<keyword evidence="4" id="KW-1185">Reference proteome</keyword>
<dbReference type="RefSeq" id="WP_054921394.1">
    <property type="nucleotide sequence ID" value="NZ_JACFYJ010000027.1"/>
</dbReference>
<evidence type="ECO:0000313" key="4">
    <source>
        <dbReference type="Proteomes" id="UP001386437"/>
    </source>
</evidence>
<evidence type="ECO:0000256" key="2">
    <source>
        <dbReference type="SAM" id="SignalP"/>
    </source>
</evidence>
<comment type="caution">
    <text evidence="3">The sequence shown here is derived from an EMBL/GenBank/DDBJ whole genome shotgun (WGS) entry which is preliminary data.</text>
</comment>
<proteinExistence type="predicted"/>
<gene>
    <name evidence="3" type="ORF">H3V53_17860</name>
</gene>
<reference evidence="3 4" key="1">
    <citation type="journal article" date="2022" name="Arch. Microbiol.">
        <title>Paraburkholderia bengalensis sp. nov. isolated from roots of Oryza sativa, IR64.</title>
        <authorList>
            <person name="Nag P."/>
            <person name="Mondal N."/>
            <person name="Sarkar J."/>
            <person name="Das S."/>
        </authorList>
    </citation>
    <scope>NUCLEOTIDE SEQUENCE [LARGE SCALE GENOMIC DNA]</scope>
    <source>
        <strain evidence="3 4">IR64_4_BI</strain>
    </source>
</reference>
<sequence length="92" mass="9550">MKTVLILCGGVLCLSAWQAYAQESNTTTNVSSAATPETVINSEGPGMSSVSMSGGGATMSHGKTRAQVYQDLVHSQQDGEAARLQELFKGGN</sequence>
<evidence type="ECO:0000313" key="3">
    <source>
        <dbReference type="EMBL" id="MEI5999005.1"/>
    </source>
</evidence>